<dbReference type="InterPro" id="IPR028258">
    <property type="entry name" value="Sec3-PIP2_bind"/>
</dbReference>
<organism evidence="7 8">
    <name type="scientific">Metschnikowia bicuspidata</name>
    <dbReference type="NCBI Taxonomy" id="27322"/>
    <lineage>
        <taxon>Eukaryota</taxon>
        <taxon>Fungi</taxon>
        <taxon>Dikarya</taxon>
        <taxon>Ascomycota</taxon>
        <taxon>Saccharomycotina</taxon>
        <taxon>Pichiomycetes</taxon>
        <taxon>Metschnikowiaceae</taxon>
        <taxon>Metschnikowia</taxon>
    </lineage>
</organism>
<dbReference type="InterPro" id="IPR048628">
    <property type="entry name" value="Sec3_C"/>
</dbReference>
<dbReference type="AlphaFoldDB" id="A0A4P9ZKV6"/>
<evidence type="ECO:0000256" key="2">
    <source>
        <dbReference type="ARBA" id="ARBA00022448"/>
    </source>
</evidence>
<sequence>MPYMDPRRIIVDHIIRDCYSKFEVVNGQKVPENKYHTHLNVREYSLYPQKPPPDVLASSQAGAVKNRILVLCTKHSGKVLLQKGKYNDEKRIYQIGRTWNFDELQRVTKIGIDGVILRLNKDYYWQSGEGPERMQKFLHHLALIYHRSTGQYPQLQGVSLSDLSIVAPQRSSSVGQVETASIAPKELDLSALDRDIDFTANGKLPAKPMQVMDDDRPTKVSPSSPQRTAQTVPTVITALSTPNRNKFLHDAVSNSGPDDHTKSGIVENASVKSIEDKPNLASAKPKSLENVGALLTLRNSITFDEFKAECTPVTKPGGEKPLVSSRLQRGSAMSARSTRLVGDSAIDFSIKEIEDFMDSEFGSHKKLERDNRKLLLLKEDEIKEAATAISTDNTSVANPGTPNSDLDDTHVSNVKLEKDAEVDELLDEIGWKVTDSFDTFMGQLNRELAQMKRKNVAELIRLDFGKDTLSNDAKVCLAEIANLTFVFKKMEVSIQRIAPRINDLERNSKGLQVEAVNNKILFNELNEILDKVKVNNSDLKLVVNYNDFDNLSQIPELELKLLAIYDALQAIGTKDSHEGLGQMKALKQYQEEYTTVAMSFVSRFVPYIHGKFTLCVEGLSQDIDNLFPRNILDSFMNLTPYVCLVFFAKCISKEDALSLRDNFNTIMAQFLTKYFSSRLLIARDSQKRKSNPISLSFDSIDGLNKRRSSRFGSTRLISRLAGSGIEELNKQEALEPTQPEKKTSFEPRTIMRIVQETRELILVVQFFFCNFFHSLSTDDFFEYLNKSPFDLRRLYFEARDVYLINYKTNSNELLLNMNAVFGGYIRNLVMAFTPSELQVPPLLLDLLKLLAEARAQYQDFIAYSFLRKFIDRYKSIWMKFIASNASILQKSHIRAKTSLLPGIKNLNAIVLSTETTFQDSSIQHENSNYQEVFDMVKLSYDQLTDAMVDLFGREDPLLKYNKHDEKERAHSNVGILQNLFSVLQQLSEFKSVATTSMRLRLEVVFQRVQKEYLDYLLHRFFGKMMDFVTINIEDAALKKKNHKVLIKALVASHTPKEMTSKMTELHHKLEKHFLGGTSVLEQDLLSEMWKDTENSVVELFQKFFAYAKSIDRDVDDCITITGIQSLFRNAR</sequence>
<dbReference type="Proteomes" id="UP000268321">
    <property type="component" value="Unassembled WGS sequence"/>
</dbReference>
<comment type="similarity">
    <text evidence="1">Belongs to the SEC3 family.</text>
</comment>
<feature type="compositionally biased region" description="Polar residues" evidence="5">
    <location>
        <begin position="220"/>
        <end position="231"/>
    </location>
</feature>
<dbReference type="Pfam" id="PF20654">
    <property type="entry name" value="Sec3_C-term"/>
    <property type="match status" value="1"/>
</dbReference>
<keyword evidence="3" id="KW-0268">Exocytosis</keyword>
<dbReference type="Pfam" id="PF09763">
    <property type="entry name" value="Sec3_CC"/>
    <property type="match status" value="1"/>
</dbReference>
<evidence type="ECO:0000313" key="8">
    <source>
        <dbReference type="Proteomes" id="UP000268321"/>
    </source>
</evidence>
<evidence type="ECO:0000256" key="4">
    <source>
        <dbReference type="ARBA" id="ARBA00023054"/>
    </source>
</evidence>
<dbReference type="PANTHER" id="PTHR16092:SF14">
    <property type="entry name" value="EXOCYST COMPLEX COMPONENT 1 ISOFORM X1"/>
    <property type="match status" value="1"/>
</dbReference>
<dbReference type="GO" id="GO:0006887">
    <property type="term" value="P:exocytosis"/>
    <property type="evidence" value="ECO:0007669"/>
    <property type="project" value="UniProtKB-KW"/>
</dbReference>
<evidence type="ECO:0000313" key="7">
    <source>
        <dbReference type="EMBL" id="RKP32800.1"/>
    </source>
</evidence>
<dbReference type="GO" id="GO:0006893">
    <property type="term" value="P:Golgi to plasma membrane transport"/>
    <property type="evidence" value="ECO:0007669"/>
    <property type="project" value="TreeGrafter"/>
</dbReference>
<proteinExistence type="inferred from homology"/>
<reference evidence="8" key="1">
    <citation type="journal article" date="2018" name="Nat. Microbiol.">
        <title>Leveraging single-cell genomics to expand the fungal tree of life.</title>
        <authorList>
            <person name="Ahrendt S.R."/>
            <person name="Quandt C.A."/>
            <person name="Ciobanu D."/>
            <person name="Clum A."/>
            <person name="Salamov A."/>
            <person name="Andreopoulos B."/>
            <person name="Cheng J.F."/>
            <person name="Woyke T."/>
            <person name="Pelin A."/>
            <person name="Henrissat B."/>
            <person name="Reynolds N.K."/>
            <person name="Benny G.L."/>
            <person name="Smith M.E."/>
            <person name="James T.Y."/>
            <person name="Grigoriev I.V."/>
        </authorList>
    </citation>
    <scope>NUCLEOTIDE SEQUENCE [LARGE SCALE GENOMIC DNA]</scope>
    <source>
        <strain evidence="8">Baker2002</strain>
    </source>
</reference>
<evidence type="ECO:0000259" key="6">
    <source>
        <dbReference type="SMART" id="SM01313"/>
    </source>
</evidence>
<evidence type="ECO:0000256" key="5">
    <source>
        <dbReference type="SAM" id="MobiDB-lite"/>
    </source>
</evidence>
<keyword evidence="4" id="KW-0175">Coiled coil</keyword>
<evidence type="ECO:0000256" key="3">
    <source>
        <dbReference type="ARBA" id="ARBA00022483"/>
    </source>
</evidence>
<dbReference type="Pfam" id="PF15277">
    <property type="entry name" value="Sec3-PIP2_bind"/>
    <property type="match status" value="1"/>
</dbReference>
<dbReference type="OrthoDB" id="27109at2759"/>
<gene>
    <name evidence="7" type="ORF">METBISCDRAFT_11612</name>
</gene>
<accession>A0A4P9ZKV6</accession>
<dbReference type="Gene3D" id="2.30.29.90">
    <property type="match status" value="1"/>
</dbReference>
<dbReference type="InterPro" id="IPR019160">
    <property type="entry name" value="Sec3_CC"/>
</dbReference>
<evidence type="ECO:0000256" key="1">
    <source>
        <dbReference type="ARBA" id="ARBA00006518"/>
    </source>
</evidence>
<name>A0A4P9ZKV6_9ASCO</name>
<dbReference type="GO" id="GO:0005886">
    <property type="term" value="C:plasma membrane"/>
    <property type="evidence" value="ECO:0007669"/>
    <property type="project" value="TreeGrafter"/>
</dbReference>
<dbReference type="GO" id="GO:0000145">
    <property type="term" value="C:exocyst"/>
    <property type="evidence" value="ECO:0007669"/>
    <property type="project" value="InterPro"/>
</dbReference>
<feature type="domain" description="Exocyst complex component Sec3 PIP2-binding N-terminal" evidence="6">
    <location>
        <begin position="62"/>
        <end position="148"/>
    </location>
</feature>
<dbReference type="GO" id="GO:0005546">
    <property type="term" value="F:phosphatidylinositol-4,5-bisphosphate binding"/>
    <property type="evidence" value="ECO:0007669"/>
    <property type="project" value="TreeGrafter"/>
</dbReference>
<dbReference type="PANTHER" id="PTHR16092">
    <property type="entry name" value="SEC3/SYNTAXIN-RELATED"/>
    <property type="match status" value="1"/>
</dbReference>
<keyword evidence="2" id="KW-0813">Transport</keyword>
<feature type="region of interest" description="Disordered" evidence="5">
    <location>
        <begin position="205"/>
        <end position="231"/>
    </location>
</feature>
<dbReference type="EMBL" id="ML004429">
    <property type="protein sequence ID" value="RKP32800.1"/>
    <property type="molecule type" value="Genomic_DNA"/>
</dbReference>
<protein>
    <recommendedName>
        <fullName evidence="6">Exocyst complex component Sec3 PIP2-binding N-terminal domain-containing protein</fullName>
    </recommendedName>
</protein>
<dbReference type="SMART" id="SM01313">
    <property type="entry name" value="Sec3-PIP2_bind"/>
    <property type="match status" value="1"/>
</dbReference>
<keyword evidence="8" id="KW-1185">Reference proteome</keyword>